<proteinExistence type="predicted"/>
<comment type="caution">
    <text evidence="1">The sequence shown here is derived from an EMBL/GenBank/DDBJ whole genome shotgun (WGS) entry which is preliminary data.</text>
</comment>
<protein>
    <submittedName>
        <fullName evidence="1">Glutathione S-transferase family protein</fullName>
    </submittedName>
</protein>
<name>A0ACC6NZI3_9BURK</name>
<organism evidence="1 2">
    <name type="scientific">Amphibiibacter pelophylacis</name>
    <dbReference type="NCBI Taxonomy" id="1799477"/>
    <lineage>
        <taxon>Bacteria</taxon>
        <taxon>Pseudomonadati</taxon>
        <taxon>Pseudomonadota</taxon>
        <taxon>Betaproteobacteria</taxon>
        <taxon>Burkholderiales</taxon>
        <taxon>Sphaerotilaceae</taxon>
        <taxon>Amphibiibacter</taxon>
    </lineage>
</organism>
<keyword evidence="2" id="KW-1185">Reference proteome</keyword>
<sequence>MPVLYIANKNYSSWSLRPWALMRALDIPFEERLVPFVQPGEPSPFAAFSPTGKVPCLVDDTPDGPITVWDSLAIAEYLAESHPGVWPTHPAARAFARCASAEMHSGFATLRNVCGMNCGVRVELAPPSVALQADLARLDALWQQGLDHFGGPWLAGSAFGAVDAFFAPVAFRVQTYGLVLKPAAQAYAQRLLDHPVLRDWYDQALAEPWRDAAHDAELPRAGRVVADLRRQAGA</sequence>
<gene>
    <name evidence="1" type="ORF">RV045_02835</name>
</gene>
<evidence type="ECO:0000313" key="1">
    <source>
        <dbReference type="EMBL" id="MEJ7137366.1"/>
    </source>
</evidence>
<dbReference type="EMBL" id="JAWDIE010000003">
    <property type="protein sequence ID" value="MEJ7137366.1"/>
    <property type="molecule type" value="Genomic_DNA"/>
</dbReference>
<evidence type="ECO:0000313" key="2">
    <source>
        <dbReference type="Proteomes" id="UP001364695"/>
    </source>
</evidence>
<accession>A0ACC6NZI3</accession>
<reference evidence="1" key="1">
    <citation type="submission" date="2023-10" db="EMBL/GenBank/DDBJ databases">
        <title>Amphibacter perezi, gen. nov., sp. nov. a novel taxa of the family Comamonadaceae, class Betaproteobacteria isolated from the skin microbiota of Pelophylax perezi from different populations.</title>
        <authorList>
            <person name="Costa S."/>
            <person name="Proenca D.N."/>
            <person name="Lopes I."/>
            <person name="Morais P.V."/>
        </authorList>
    </citation>
    <scope>NUCLEOTIDE SEQUENCE</scope>
    <source>
        <strain evidence="1">SL12-8</strain>
    </source>
</reference>
<dbReference type="Proteomes" id="UP001364695">
    <property type="component" value="Unassembled WGS sequence"/>
</dbReference>